<accession>A0A9I9CC92</accession>
<organism evidence="2">
    <name type="scientific">Cucumis melo</name>
    <name type="common">Muskmelon</name>
    <dbReference type="NCBI Taxonomy" id="3656"/>
    <lineage>
        <taxon>Eukaryota</taxon>
        <taxon>Viridiplantae</taxon>
        <taxon>Streptophyta</taxon>
        <taxon>Embryophyta</taxon>
        <taxon>Tracheophyta</taxon>
        <taxon>Spermatophyta</taxon>
        <taxon>Magnoliopsida</taxon>
        <taxon>eudicotyledons</taxon>
        <taxon>Gunneridae</taxon>
        <taxon>Pentapetalae</taxon>
        <taxon>rosids</taxon>
        <taxon>fabids</taxon>
        <taxon>Cucurbitales</taxon>
        <taxon>Cucurbitaceae</taxon>
        <taxon>Benincaseae</taxon>
        <taxon>Cucumis</taxon>
    </lineage>
</organism>
<name>A0A9I9CC92_CUCME</name>
<dbReference type="Gramene" id="MELO3C000319.2.1">
    <property type="protein sequence ID" value="MELO3C000319.2.1"/>
    <property type="gene ID" value="MELO3C000319.2"/>
</dbReference>
<proteinExistence type="predicted"/>
<sequence length="46" mass="4998">FHEPDPIDWICGIQSDLILASSSGAVPRPERKGAANLKRPRLLANS</sequence>
<protein>
    <submittedName>
        <fullName evidence="2">Uncharacterized protein</fullName>
    </submittedName>
</protein>
<dbReference type="EnsemblPlants" id="MELO3C000319.2.1">
    <property type="protein sequence ID" value="MELO3C000319.2.1"/>
    <property type="gene ID" value="MELO3C000319.2"/>
</dbReference>
<evidence type="ECO:0000313" key="2">
    <source>
        <dbReference type="EnsemblPlants" id="MELO3C000319.2.1"/>
    </source>
</evidence>
<evidence type="ECO:0000256" key="1">
    <source>
        <dbReference type="SAM" id="MobiDB-lite"/>
    </source>
</evidence>
<dbReference type="AlphaFoldDB" id="A0A9I9CC92"/>
<reference evidence="2" key="1">
    <citation type="submission" date="2023-03" db="UniProtKB">
        <authorList>
            <consortium name="EnsemblPlants"/>
        </authorList>
    </citation>
    <scope>IDENTIFICATION</scope>
</reference>
<feature type="region of interest" description="Disordered" evidence="1">
    <location>
        <begin position="24"/>
        <end position="46"/>
    </location>
</feature>